<evidence type="ECO:0000313" key="4">
    <source>
        <dbReference type="EMBL" id="PWN67623.1"/>
    </source>
</evidence>
<keyword evidence="1" id="KW-0489">Methyltransferase</keyword>
<evidence type="ECO:0000256" key="2">
    <source>
        <dbReference type="ARBA" id="ARBA00022679"/>
    </source>
</evidence>
<gene>
    <name evidence="4" type="ORF">C1638_003260</name>
</gene>
<comment type="caution">
    <text evidence="4">The sequence shown here is derived from an EMBL/GenBank/DDBJ whole genome shotgun (WGS) entry which is preliminary data.</text>
</comment>
<dbReference type="Gene3D" id="3.40.50.150">
    <property type="entry name" value="Vaccinia Virus protein VP39"/>
    <property type="match status" value="2"/>
</dbReference>
<dbReference type="GO" id="GO:0006298">
    <property type="term" value="P:mismatch repair"/>
    <property type="evidence" value="ECO:0007669"/>
    <property type="project" value="TreeGrafter"/>
</dbReference>
<dbReference type="OrthoDB" id="9805629at2"/>
<dbReference type="RefSeq" id="WP_109618138.1">
    <property type="nucleotide sequence ID" value="NZ_PPEI02000001.1"/>
</dbReference>
<dbReference type="PANTHER" id="PTHR30481">
    <property type="entry name" value="DNA ADENINE METHYLASE"/>
    <property type="match status" value="1"/>
</dbReference>
<sequence>MILTRLGNKRKMYKNLIEYFPPHRMRIELFFGAGGSFFYLPKPKYSIVNDFDDDVTNLYMVVQNYLEEFRKEIMKVPISESMMKYWKNNIEVDPLKKAIRFIFLSNFSYLGKGDTLRLGLDNAKQSILNNLDETFLKLQDVKIMNRDFREVLPRISFTKGLNDKEKCFVYLDPVYLDTENYYKVPNWTRQDSIDCLDIMVNCGINSAMSEFENPFIIHEAKKRGLNIILLKERANIKKRQTEILITNYSNQQKLFTI</sequence>
<dbReference type="GO" id="GO:1904047">
    <property type="term" value="F:S-adenosyl-L-methionine binding"/>
    <property type="evidence" value="ECO:0007669"/>
    <property type="project" value="TreeGrafter"/>
</dbReference>
<dbReference type="Pfam" id="PF02086">
    <property type="entry name" value="MethyltransfD12"/>
    <property type="match status" value="1"/>
</dbReference>
<dbReference type="GO" id="GO:0032259">
    <property type="term" value="P:methylation"/>
    <property type="evidence" value="ECO:0007669"/>
    <property type="project" value="UniProtKB-KW"/>
</dbReference>
<dbReference type="GO" id="GO:0009307">
    <property type="term" value="P:DNA restriction-modification system"/>
    <property type="evidence" value="ECO:0007669"/>
    <property type="project" value="InterPro"/>
</dbReference>
<dbReference type="GO" id="GO:0043565">
    <property type="term" value="F:sequence-specific DNA binding"/>
    <property type="evidence" value="ECO:0007669"/>
    <property type="project" value="TreeGrafter"/>
</dbReference>
<accession>A0A316X5H2</accession>
<dbReference type="EMBL" id="PPEI02000001">
    <property type="protein sequence ID" value="PWN67623.1"/>
    <property type="molecule type" value="Genomic_DNA"/>
</dbReference>
<dbReference type="AlphaFoldDB" id="A0A316X5H2"/>
<dbReference type="InterPro" id="IPR012327">
    <property type="entry name" value="MeTrfase_D12"/>
</dbReference>
<keyword evidence="5" id="KW-1185">Reference proteome</keyword>
<dbReference type="SUPFAM" id="SSF53335">
    <property type="entry name" value="S-adenosyl-L-methionine-dependent methyltransferases"/>
    <property type="match status" value="1"/>
</dbReference>
<dbReference type="InterPro" id="IPR029063">
    <property type="entry name" value="SAM-dependent_MTases_sf"/>
</dbReference>
<evidence type="ECO:0000313" key="5">
    <source>
        <dbReference type="Proteomes" id="UP000236182"/>
    </source>
</evidence>
<keyword evidence="2" id="KW-0808">Transferase</keyword>
<evidence type="ECO:0008006" key="6">
    <source>
        <dbReference type="Google" id="ProtNLM"/>
    </source>
</evidence>
<keyword evidence="3" id="KW-0949">S-adenosyl-L-methionine</keyword>
<dbReference type="PRINTS" id="PR00505">
    <property type="entry name" value="D12N6MTFRASE"/>
</dbReference>
<evidence type="ECO:0000256" key="1">
    <source>
        <dbReference type="ARBA" id="ARBA00022603"/>
    </source>
</evidence>
<organism evidence="4 5">
    <name type="scientific">Chryseobacterium oncorhynchi</name>
    <dbReference type="NCBI Taxonomy" id="741074"/>
    <lineage>
        <taxon>Bacteria</taxon>
        <taxon>Pseudomonadati</taxon>
        <taxon>Bacteroidota</taxon>
        <taxon>Flavobacteriia</taxon>
        <taxon>Flavobacteriales</taxon>
        <taxon>Weeksellaceae</taxon>
        <taxon>Chryseobacterium group</taxon>
        <taxon>Chryseobacterium</taxon>
    </lineage>
</organism>
<dbReference type="Proteomes" id="UP000236182">
    <property type="component" value="Unassembled WGS sequence"/>
</dbReference>
<protein>
    <recommendedName>
        <fullName evidence="6">DNA adenine methylase</fullName>
    </recommendedName>
</protein>
<dbReference type="GO" id="GO:0009007">
    <property type="term" value="F:site-specific DNA-methyltransferase (adenine-specific) activity"/>
    <property type="evidence" value="ECO:0007669"/>
    <property type="project" value="UniProtKB-EC"/>
</dbReference>
<name>A0A316X5H2_9FLAO</name>
<evidence type="ECO:0000256" key="3">
    <source>
        <dbReference type="ARBA" id="ARBA00022691"/>
    </source>
</evidence>
<proteinExistence type="predicted"/>
<reference evidence="4" key="1">
    <citation type="submission" date="2018-04" db="EMBL/GenBank/DDBJ databases">
        <title>Draft Genome Sequences of Chryseobacterium lactis NCTC11390T isolated from milk, Chryseobacterium oncorhynchi 701B-08T from rainbow trout, and Chryseobacterium viscerum 687B-08T from diseased fish.</title>
        <authorList>
            <person name="Jeong J.-J."/>
            <person name="Lee Y.J."/>
            <person name="Pathiraja D."/>
            <person name="Park B."/>
            <person name="Choi I.-G."/>
            <person name="Kim K.D."/>
        </authorList>
    </citation>
    <scope>NUCLEOTIDE SEQUENCE [LARGE SCALE GENOMIC DNA]</scope>
    <source>
        <strain evidence="4">701B-08</strain>
    </source>
</reference>